<dbReference type="VEuPathDB" id="FungiDB:HpaG806849"/>
<dbReference type="Proteomes" id="UP000011713">
    <property type="component" value="Unassembled WGS sequence"/>
</dbReference>
<dbReference type="AlphaFoldDB" id="M4BKB6"/>
<keyword evidence="2" id="KW-1185">Reference proteome</keyword>
<evidence type="ECO:0000313" key="1">
    <source>
        <dbReference type="EnsemblProtists" id="HpaP806849"/>
    </source>
</evidence>
<accession>M4BKB6</accession>
<dbReference type="HOGENOM" id="CLU_3072796_0_0_1"/>
<dbReference type="InParanoid" id="M4BKB6"/>
<protein>
    <submittedName>
        <fullName evidence="1">Uncharacterized protein</fullName>
    </submittedName>
</protein>
<proteinExistence type="predicted"/>
<evidence type="ECO:0000313" key="2">
    <source>
        <dbReference type="Proteomes" id="UP000011713"/>
    </source>
</evidence>
<organism evidence="1 2">
    <name type="scientific">Hyaloperonospora arabidopsidis (strain Emoy2)</name>
    <name type="common">Downy mildew agent</name>
    <name type="synonym">Peronospora arabidopsidis</name>
    <dbReference type="NCBI Taxonomy" id="559515"/>
    <lineage>
        <taxon>Eukaryota</taxon>
        <taxon>Sar</taxon>
        <taxon>Stramenopiles</taxon>
        <taxon>Oomycota</taxon>
        <taxon>Peronosporomycetes</taxon>
        <taxon>Peronosporales</taxon>
        <taxon>Peronosporaceae</taxon>
        <taxon>Hyaloperonospora</taxon>
    </lineage>
</organism>
<dbReference type="EnsemblProtists" id="HpaT806849">
    <property type="protein sequence ID" value="HpaP806849"/>
    <property type="gene ID" value="HpaG806849"/>
</dbReference>
<reference evidence="1" key="2">
    <citation type="submission" date="2015-06" db="UniProtKB">
        <authorList>
            <consortium name="EnsemblProtists"/>
        </authorList>
    </citation>
    <scope>IDENTIFICATION</scope>
    <source>
        <strain evidence="1">Emoy2</strain>
    </source>
</reference>
<dbReference type="EMBL" id="JH598349">
    <property type="status" value="NOT_ANNOTATED_CDS"/>
    <property type="molecule type" value="Genomic_DNA"/>
</dbReference>
<name>M4BKB6_HYAAE</name>
<reference evidence="2" key="1">
    <citation type="journal article" date="2010" name="Science">
        <title>Signatures of adaptation to obligate biotrophy in the Hyaloperonospora arabidopsidis genome.</title>
        <authorList>
            <person name="Baxter L."/>
            <person name="Tripathy S."/>
            <person name="Ishaque N."/>
            <person name="Boot N."/>
            <person name="Cabral A."/>
            <person name="Kemen E."/>
            <person name="Thines M."/>
            <person name="Ah-Fong A."/>
            <person name="Anderson R."/>
            <person name="Badejoko W."/>
            <person name="Bittner-Eddy P."/>
            <person name="Boore J.L."/>
            <person name="Chibucos M.C."/>
            <person name="Coates M."/>
            <person name="Dehal P."/>
            <person name="Delehaunty K."/>
            <person name="Dong S."/>
            <person name="Downton P."/>
            <person name="Dumas B."/>
            <person name="Fabro G."/>
            <person name="Fronick C."/>
            <person name="Fuerstenberg S.I."/>
            <person name="Fulton L."/>
            <person name="Gaulin E."/>
            <person name="Govers F."/>
            <person name="Hughes L."/>
            <person name="Humphray S."/>
            <person name="Jiang R.H."/>
            <person name="Judelson H."/>
            <person name="Kamoun S."/>
            <person name="Kyung K."/>
            <person name="Meijer H."/>
            <person name="Minx P."/>
            <person name="Morris P."/>
            <person name="Nelson J."/>
            <person name="Phuntumart V."/>
            <person name="Qutob D."/>
            <person name="Rehmany A."/>
            <person name="Rougon-Cardoso A."/>
            <person name="Ryden P."/>
            <person name="Torto-Alalibo T."/>
            <person name="Studholme D."/>
            <person name="Wang Y."/>
            <person name="Win J."/>
            <person name="Wood J."/>
            <person name="Clifton S.W."/>
            <person name="Rogers J."/>
            <person name="Van den Ackerveken G."/>
            <person name="Jones J.D."/>
            <person name="McDowell J.M."/>
            <person name="Beynon J."/>
            <person name="Tyler B.M."/>
        </authorList>
    </citation>
    <scope>NUCLEOTIDE SEQUENCE [LARGE SCALE GENOMIC DNA]</scope>
    <source>
        <strain evidence="2">Emoy2</strain>
    </source>
</reference>
<sequence length="53" mass="6012">MPRKPAGPNVHAAKRVVVVLFLNSRTHGRVLTKSTITAAMEEFQLRRLSVWKI</sequence>